<dbReference type="Proteomes" id="UP000523196">
    <property type="component" value="Unassembled WGS sequence"/>
</dbReference>
<name>A0A7W3TL41_9GAMM</name>
<reference evidence="3 4" key="1">
    <citation type="submission" date="2020-08" db="EMBL/GenBank/DDBJ databases">
        <authorList>
            <person name="Xu S."/>
            <person name="Li A."/>
        </authorList>
    </citation>
    <scope>NUCLEOTIDE SEQUENCE [LARGE SCALE GENOMIC DNA]</scope>
    <source>
        <strain evidence="3 4">119BY6-57</strain>
    </source>
</reference>
<evidence type="ECO:0000313" key="4">
    <source>
        <dbReference type="Proteomes" id="UP000523196"/>
    </source>
</evidence>
<sequence length="104" mass="10946">MKTQIWLTGVSLTVVLAFVPACAGVLDPHCTPAKAAKSAAAKATVGVGGRCDAKETIKDTADDALDLDLDADDAKDKLDDVRDKADDAHDKLDDAVHDRGDRDD</sequence>
<evidence type="ECO:0008006" key="5">
    <source>
        <dbReference type="Google" id="ProtNLM"/>
    </source>
</evidence>
<dbReference type="EMBL" id="JACHTF010000006">
    <property type="protein sequence ID" value="MBB1060335.1"/>
    <property type="molecule type" value="Genomic_DNA"/>
</dbReference>
<dbReference type="RefSeq" id="WP_182686227.1">
    <property type="nucleotide sequence ID" value="NZ_JACHTF010000006.1"/>
</dbReference>
<feature type="signal peptide" evidence="2">
    <location>
        <begin position="1"/>
        <end position="23"/>
    </location>
</feature>
<proteinExistence type="predicted"/>
<evidence type="ECO:0000256" key="2">
    <source>
        <dbReference type="SAM" id="SignalP"/>
    </source>
</evidence>
<gene>
    <name evidence="3" type="ORF">H4F98_07065</name>
</gene>
<feature type="chain" id="PRO_5031230355" description="YtxH domain-containing protein" evidence="2">
    <location>
        <begin position="24"/>
        <end position="104"/>
    </location>
</feature>
<keyword evidence="2" id="KW-0732">Signal</keyword>
<keyword evidence="4" id="KW-1185">Reference proteome</keyword>
<evidence type="ECO:0000256" key="1">
    <source>
        <dbReference type="SAM" id="MobiDB-lite"/>
    </source>
</evidence>
<evidence type="ECO:0000313" key="3">
    <source>
        <dbReference type="EMBL" id="MBB1060335.1"/>
    </source>
</evidence>
<protein>
    <recommendedName>
        <fullName evidence="5">YtxH domain-containing protein</fullName>
    </recommendedName>
</protein>
<accession>A0A7W3TL41</accession>
<comment type="caution">
    <text evidence="3">The sequence shown here is derived from an EMBL/GenBank/DDBJ whole genome shotgun (WGS) entry which is preliminary data.</text>
</comment>
<feature type="region of interest" description="Disordered" evidence="1">
    <location>
        <begin position="78"/>
        <end position="104"/>
    </location>
</feature>
<organism evidence="3 4">
    <name type="scientific">Marilutibacter spongiae</name>
    <dbReference type="NCBI Taxonomy" id="2025720"/>
    <lineage>
        <taxon>Bacteria</taxon>
        <taxon>Pseudomonadati</taxon>
        <taxon>Pseudomonadota</taxon>
        <taxon>Gammaproteobacteria</taxon>
        <taxon>Lysobacterales</taxon>
        <taxon>Lysobacteraceae</taxon>
        <taxon>Marilutibacter</taxon>
    </lineage>
</organism>
<dbReference type="AlphaFoldDB" id="A0A7W3TL41"/>